<evidence type="ECO:0000313" key="2">
    <source>
        <dbReference type="EMBL" id="NMQ19149.1"/>
    </source>
</evidence>
<evidence type="ECO:0000256" key="1">
    <source>
        <dbReference type="SAM" id="MobiDB-lite"/>
    </source>
</evidence>
<feature type="region of interest" description="Disordered" evidence="1">
    <location>
        <begin position="67"/>
        <end position="164"/>
    </location>
</feature>
<sequence length="164" mass="18012">MDVAALSRELAALPAVPPTARPRTQRDLIEQLREPLIEALVDRHYSFAALAEVLSQWGIDIRPDTLRRYLGPVDPNRRVSPRRVPPADRPPVGEPSPVPNAPPRGGSPDAIVRLDTAWAETPSEPPVQPPRDPSGERPADPPAAEPGTFTPRPERPIDWYKPSS</sequence>
<feature type="compositionally biased region" description="Pro residues" evidence="1">
    <location>
        <begin position="83"/>
        <end position="102"/>
    </location>
</feature>
<protein>
    <recommendedName>
        <fullName evidence="4">Transposase</fullName>
    </recommendedName>
</protein>
<dbReference type="Proteomes" id="UP000760480">
    <property type="component" value="Unassembled WGS sequence"/>
</dbReference>
<dbReference type="RefSeq" id="WP_169248411.1">
    <property type="nucleotide sequence ID" value="NZ_SPMZ01000022.1"/>
</dbReference>
<evidence type="ECO:0000313" key="3">
    <source>
        <dbReference type="Proteomes" id="UP000760480"/>
    </source>
</evidence>
<comment type="caution">
    <text evidence="2">The sequence shown here is derived from an EMBL/GenBank/DDBJ whole genome shotgun (WGS) entry which is preliminary data.</text>
</comment>
<keyword evidence="3" id="KW-1185">Reference proteome</keyword>
<dbReference type="EMBL" id="SPMZ01000022">
    <property type="protein sequence ID" value="NMQ19149.1"/>
    <property type="molecule type" value="Genomic_DNA"/>
</dbReference>
<organism evidence="2 3">
    <name type="scientific">Candidatus Competibacter phosphatis</name>
    <dbReference type="NCBI Taxonomy" id="221280"/>
    <lineage>
        <taxon>Bacteria</taxon>
        <taxon>Pseudomonadati</taxon>
        <taxon>Pseudomonadota</taxon>
        <taxon>Gammaproteobacteria</taxon>
        <taxon>Candidatus Competibacteraceae</taxon>
        <taxon>Candidatus Competibacter</taxon>
    </lineage>
</organism>
<reference evidence="2 3" key="1">
    <citation type="submission" date="2019-03" db="EMBL/GenBank/DDBJ databases">
        <title>Metabolic reconstructions from genomes of highly enriched 'Candidatus Accumulibacter' and 'Candidatus Competibacter' bioreactor populations.</title>
        <authorList>
            <person name="Annavajhala M.K."/>
            <person name="Welles L."/>
            <person name="Abbas B."/>
            <person name="Sorokin D."/>
            <person name="Park H."/>
            <person name="Van Loosdrecht M."/>
            <person name="Chandran K."/>
        </authorList>
    </citation>
    <scope>NUCLEOTIDE SEQUENCE [LARGE SCALE GENOMIC DNA]</scope>
    <source>
        <strain evidence="2 3">SBR_G</strain>
    </source>
</reference>
<evidence type="ECO:0008006" key="4">
    <source>
        <dbReference type="Google" id="ProtNLM"/>
    </source>
</evidence>
<name>A0ABX1TKG8_9GAMM</name>
<proteinExistence type="predicted"/>
<gene>
    <name evidence="2" type="ORF">E4P82_08005</name>
</gene>
<feature type="compositionally biased region" description="Pro residues" evidence="1">
    <location>
        <begin position="123"/>
        <end position="132"/>
    </location>
</feature>
<accession>A0ABX1TKG8</accession>